<feature type="transmembrane region" description="Helical" evidence="1">
    <location>
        <begin position="23"/>
        <end position="40"/>
    </location>
</feature>
<evidence type="ECO:0000313" key="2">
    <source>
        <dbReference type="EMBL" id="CDW47473.1"/>
    </source>
</evidence>
<evidence type="ECO:0000256" key="1">
    <source>
        <dbReference type="SAM" id="Phobius"/>
    </source>
</evidence>
<protein>
    <submittedName>
        <fullName evidence="2">Uncharacterized protein</fullName>
    </submittedName>
</protein>
<dbReference type="AlphaFoldDB" id="A0A0K2VAA9"/>
<organism evidence="2">
    <name type="scientific">Lepeophtheirus salmonis</name>
    <name type="common">Salmon louse</name>
    <name type="synonym">Caligus salmonis</name>
    <dbReference type="NCBI Taxonomy" id="72036"/>
    <lineage>
        <taxon>Eukaryota</taxon>
        <taxon>Metazoa</taxon>
        <taxon>Ecdysozoa</taxon>
        <taxon>Arthropoda</taxon>
        <taxon>Crustacea</taxon>
        <taxon>Multicrustacea</taxon>
        <taxon>Hexanauplia</taxon>
        <taxon>Copepoda</taxon>
        <taxon>Siphonostomatoida</taxon>
        <taxon>Caligidae</taxon>
        <taxon>Lepeophtheirus</taxon>
    </lineage>
</organism>
<keyword evidence="1" id="KW-0472">Membrane</keyword>
<feature type="non-terminal residue" evidence="2">
    <location>
        <position position="1"/>
    </location>
</feature>
<dbReference type="EMBL" id="HACA01030112">
    <property type="protein sequence ID" value="CDW47473.1"/>
    <property type="molecule type" value="Transcribed_RNA"/>
</dbReference>
<name>A0A0K2VAA9_LEPSM</name>
<accession>A0A0K2VAA9</accession>
<keyword evidence="1" id="KW-1133">Transmembrane helix</keyword>
<feature type="non-terminal residue" evidence="2">
    <location>
        <position position="64"/>
    </location>
</feature>
<proteinExistence type="predicted"/>
<reference evidence="2" key="1">
    <citation type="submission" date="2014-05" db="EMBL/GenBank/DDBJ databases">
        <authorList>
            <person name="Chronopoulou M."/>
        </authorList>
    </citation>
    <scope>NUCLEOTIDE SEQUENCE</scope>
    <source>
        <tissue evidence="2">Whole organism</tissue>
    </source>
</reference>
<keyword evidence="1" id="KW-0812">Transmembrane</keyword>
<sequence length="64" mass="7727">RLSAYVIPFYLLSRLKPLVCDNYIVWIIFLLCKYIFTPSFRKSHFRGFFLQINNNVESYCLLTK</sequence>